<dbReference type="EMBL" id="PGGS01000016">
    <property type="protein sequence ID" value="PNH12028.1"/>
    <property type="molecule type" value="Genomic_DNA"/>
</dbReference>
<keyword evidence="3" id="KW-1185">Reference proteome</keyword>
<name>A0A2J8AHN5_9CHLO</name>
<feature type="region of interest" description="Disordered" evidence="1">
    <location>
        <begin position="77"/>
        <end position="100"/>
    </location>
</feature>
<dbReference type="Proteomes" id="UP000236333">
    <property type="component" value="Unassembled WGS sequence"/>
</dbReference>
<evidence type="ECO:0000256" key="1">
    <source>
        <dbReference type="SAM" id="MobiDB-lite"/>
    </source>
</evidence>
<proteinExistence type="predicted"/>
<gene>
    <name evidence="2" type="ORF">TSOC_001090</name>
</gene>
<accession>A0A2J8AHN5</accession>
<comment type="caution">
    <text evidence="2">The sequence shown here is derived from an EMBL/GenBank/DDBJ whole genome shotgun (WGS) entry which is preliminary data.</text>
</comment>
<evidence type="ECO:0000313" key="2">
    <source>
        <dbReference type="EMBL" id="PNH12028.1"/>
    </source>
</evidence>
<protein>
    <submittedName>
        <fullName evidence="2">Uncharacterized protein</fullName>
    </submittedName>
</protein>
<organism evidence="2 3">
    <name type="scientific">Tetrabaena socialis</name>
    <dbReference type="NCBI Taxonomy" id="47790"/>
    <lineage>
        <taxon>Eukaryota</taxon>
        <taxon>Viridiplantae</taxon>
        <taxon>Chlorophyta</taxon>
        <taxon>core chlorophytes</taxon>
        <taxon>Chlorophyceae</taxon>
        <taxon>CS clade</taxon>
        <taxon>Chlamydomonadales</taxon>
        <taxon>Tetrabaenaceae</taxon>
        <taxon>Tetrabaena</taxon>
    </lineage>
</organism>
<dbReference type="OrthoDB" id="43285at2759"/>
<sequence length="100" mass="10552">MAVRAIRTTDATVKQQQLLNAFWEARGVLDPAQRKRLVDAADELDSGEPGAVGLTCTQLARSCVEAHAAATLQPAITATPPAEARHPSTPLYPISSSNTS</sequence>
<evidence type="ECO:0000313" key="3">
    <source>
        <dbReference type="Proteomes" id="UP000236333"/>
    </source>
</evidence>
<dbReference type="AlphaFoldDB" id="A0A2J8AHN5"/>
<reference evidence="2 3" key="1">
    <citation type="journal article" date="2017" name="Mol. Biol. Evol.">
        <title>The 4-celled Tetrabaena socialis nuclear genome reveals the essential components for genetic control of cell number at the origin of multicellularity in the volvocine lineage.</title>
        <authorList>
            <person name="Featherston J."/>
            <person name="Arakaki Y."/>
            <person name="Hanschen E.R."/>
            <person name="Ferris P.J."/>
            <person name="Michod R.E."/>
            <person name="Olson B.J.S.C."/>
            <person name="Nozaki H."/>
            <person name="Durand P.M."/>
        </authorList>
    </citation>
    <scope>NUCLEOTIDE SEQUENCE [LARGE SCALE GENOMIC DNA]</scope>
    <source>
        <strain evidence="2 3">NIES-571</strain>
    </source>
</reference>